<accession>A0A5F8ANL8</accession>
<name>A0A5F8ANL8_MACMU</name>
<dbReference type="PANTHER" id="PTHR12138">
    <property type="entry name" value="PRIMATE-EXPANDED PROTEIN FAMILY"/>
    <property type="match status" value="1"/>
</dbReference>
<reference evidence="1" key="2">
    <citation type="submission" date="2019-01" db="EMBL/GenBank/DDBJ databases">
        <authorList>
            <person name="Graves T."/>
            <person name="Eichler E.E."/>
            <person name="Wilson R.K."/>
        </authorList>
    </citation>
    <scope>NUCLEOTIDE SEQUENCE [LARGE SCALE GENOMIC DNA]</scope>
    <source>
        <strain evidence="1">17573</strain>
    </source>
</reference>
<dbReference type="AlphaFoldDB" id="A0A5F8ANL8"/>
<reference evidence="1" key="3">
    <citation type="submission" date="2025-08" db="UniProtKB">
        <authorList>
            <consortium name="Ensembl"/>
        </authorList>
    </citation>
    <scope>IDENTIFICATION</scope>
    <source>
        <strain evidence="1">17573</strain>
    </source>
</reference>
<reference evidence="2" key="1">
    <citation type="journal article" date="2007" name="Science">
        <title>Evolutionary and biomedical insights from the rhesus macaque genome.</title>
        <authorList>
            <person name="Gibbs R.A."/>
            <person name="Rogers J."/>
            <person name="Katze M.G."/>
            <person name="Bumgarner R."/>
            <person name="Weinstock G.M."/>
            <person name="Mardis E.R."/>
            <person name="Remington K.A."/>
            <person name="Strausberg R.L."/>
            <person name="Venter J.C."/>
            <person name="Wilson R.K."/>
            <person name="Batzer M.A."/>
            <person name="Bustamante C.D."/>
            <person name="Eichler E.E."/>
            <person name="Hahn M.W."/>
            <person name="Hardison R.C."/>
            <person name="Makova K.D."/>
            <person name="Miller W."/>
            <person name="Milosavljevic A."/>
            <person name="Palermo R.E."/>
            <person name="Siepel A."/>
            <person name="Sikela J.M."/>
            <person name="Attaway T."/>
            <person name="Bell S."/>
            <person name="Bernard K.E."/>
            <person name="Buhay C.J."/>
            <person name="Chandrabose M.N."/>
            <person name="Dao M."/>
            <person name="Davis C."/>
            <person name="Delehaunty K.D."/>
            <person name="Ding Y."/>
            <person name="Dinh H.H."/>
            <person name="Dugan-Rocha S."/>
            <person name="Fulton L.A."/>
            <person name="Gabisi R.A."/>
            <person name="Garner T.T."/>
            <person name="Godfrey J."/>
            <person name="Hawes A.C."/>
            <person name="Hernandez J."/>
            <person name="Hines S."/>
            <person name="Holder M."/>
            <person name="Hume J."/>
            <person name="Jhangiani S.N."/>
            <person name="Joshi V."/>
            <person name="Khan Z.M."/>
            <person name="Kirkness E.F."/>
            <person name="Cree A."/>
            <person name="Fowler R.G."/>
            <person name="Lee S."/>
            <person name="Lewis L.R."/>
            <person name="Li Z."/>
            <person name="Liu Y.-S."/>
            <person name="Moore S.M."/>
            <person name="Muzny D."/>
            <person name="Nazareth L.V."/>
            <person name="Ngo D.N."/>
            <person name="Okwuonu G.O."/>
            <person name="Pai G."/>
            <person name="Parker D."/>
            <person name="Paul H.A."/>
            <person name="Pfannkoch C."/>
            <person name="Pohl C.S."/>
            <person name="Rogers Y.-H.C."/>
            <person name="Ruiz S.J."/>
            <person name="Sabo A."/>
            <person name="Santibanez J."/>
            <person name="Schneider B.W."/>
            <person name="Smith S.M."/>
            <person name="Sodergren E."/>
            <person name="Svatek A.F."/>
            <person name="Utterback T.R."/>
            <person name="Vattathil S."/>
            <person name="Warren W."/>
            <person name="White C.S."/>
            <person name="Chinwalla A.T."/>
            <person name="Feng Y."/>
            <person name="Halpern A.L."/>
            <person name="Hillier L.W."/>
            <person name="Huang X."/>
            <person name="Minx P."/>
            <person name="Nelson J.O."/>
            <person name="Pepin K.H."/>
            <person name="Qin X."/>
            <person name="Sutton G.G."/>
            <person name="Venter E."/>
            <person name="Walenz B.P."/>
            <person name="Wallis J.W."/>
            <person name="Worley K.C."/>
            <person name="Yang S.-P."/>
            <person name="Jones S.M."/>
            <person name="Marra M.A."/>
            <person name="Rocchi M."/>
            <person name="Schein J.E."/>
            <person name="Baertsch R."/>
            <person name="Clarke L."/>
            <person name="Csuros M."/>
            <person name="Glasscock J."/>
            <person name="Harris R.A."/>
            <person name="Havlak P."/>
            <person name="Jackson A.R."/>
            <person name="Jiang H."/>
            <person name="Liu Y."/>
            <person name="Messina D.N."/>
            <person name="Shen Y."/>
            <person name="Song H.X.-Z."/>
            <person name="Wylie T."/>
            <person name="Zhang L."/>
            <person name="Birney E."/>
            <person name="Han K."/>
            <person name="Konkel M.K."/>
            <person name="Lee J."/>
            <person name="Smit A.F.A."/>
            <person name="Ullmer B."/>
            <person name="Wang H."/>
            <person name="Xing J."/>
            <person name="Burhans R."/>
            <person name="Cheng Z."/>
            <person name="Karro J.E."/>
            <person name="Ma J."/>
            <person name="Raney B."/>
            <person name="She X."/>
            <person name="Cox M.J."/>
            <person name="Demuth J.P."/>
            <person name="Dumas L.J."/>
            <person name="Han S.-G."/>
            <person name="Hopkins J."/>
            <person name="Karimpour-Fard A."/>
            <person name="Kim Y.H."/>
            <person name="Pollack J.R."/>
            <person name="Vinar T."/>
            <person name="Addo-Quaye C."/>
            <person name="Degenhardt J."/>
            <person name="Denby A."/>
            <person name="Hubisz M.J."/>
            <person name="Indap A."/>
            <person name="Kosiol C."/>
            <person name="Lahn B.T."/>
            <person name="Lawson H.A."/>
            <person name="Marklein A."/>
            <person name="Nielsen R."/>
            <person name="Vallender E.J."/>
            <person name="Clark A.G."/>
            <person name="Ferguson B."/>
            <person name="Hernandez R.D."/>
            <person name="Hirani K."/>
            <person name="Kehrer-Sawatzki H."/>
            <person name="Kolb J."/>
            <person name="Patil S."/>
            <person name="Pu L.-L."/>
            <person name="Ren Y."/>
            <person name="Smith D.G."/>
            <person name="Wheeler D.A."/>
            <person name="Schenck I."/>
            <person name="Ball E.V."/>
            <person name="Chen R."/>
            <person name="Cooper D.N."/>
            <person name="Giardine B."/>
            <person name="Hsu F."/>
            <person name="Kent W.J."/>
            <person name="Lesk A."/>
            <person name="Nelson D.L."/>
            <person name="O'brien W.E."/>
            <person name="Pruefer K."/>
            <person name="Stenson P.D."/>
            <person name="Wallace J.C."/>
            <person name="Ke H."/>
            <person name="Liu X.-M."/>
            <person name="Wang P."/>
            <person name="Xiang A.P."/>
            <person name="Yang F."/>
            <person name="Barber G.P."/>
            <person name="Haussler D."/>
            <person name="Karolchik D."/>
            <person name="Kern A.D."/>
            <person name="Kuhn R.M."/>
            <person name="Smith K.E."/>
            <person name="Zwieg A.S."/>
        </authorList>
    </citation>
    <scope>NUCLEOTIDE SEQUENCE [LARGE SCALE GENOMIC DNA]</scope>
    <source>
        <strain evidence="2">17573</strain>
    </source>
</reference>
<dbReference type="GeneTree" id="ENSGT01150000286943"/>
<proteinExistence type="predicted"/>
<sequence length="171" mass="19155">EPLGPDPTGACCEDCVTHASWRHPTQVERELRFVLFCLFSLRQNLTLLPRLECSGVISAHCNLCLLGSSHSPASASRVVWITGGYYHILLIFVFLVETGFHHVGQAGLELLTSSNPPTSASQSWEFTGMSHCTRWKLRYLSYHPSYTEGRALGTFDLSHVWARRKPPGREV</sequence>
<dbReference type="Proteomes" id="UP000006718">
    <property type="component" value="Chromosome 19"/>
</dbReference>
<dbReference type="PANTHER" id="PTHR12138:SF133">
    <property type="entry name" value="SECRETED PROTEIN"/>
    <property type="match status" value="1"/>
</dbReference>
<evidence type="ECO:0000313" key="2">
    <source>
        <dbReference type="Proteomes" id="UP000006718"/>
    </source>
</evidence>
<organism evidence="1 2">
    <name type="scientific">Macaca mulatta</name>
    <name type="common">Rhesus macaque</name>
    <dbReference type="NCBI Taxonomy" id="9544"/>
    <lineage>
        <taxon>Eukaryota</taxon>
        <taxon>Metazoa</taxon>
        <taxon>Chordata</taxon>
        <taxon>Craniata</taxon>
        <taxon>Vertebrata</taxon>
        <taxon>Euteleostomi</taxon>
        <taxon>Mammalia</taxon>
        <taxon>Eutheria</taxon>
        <taxon>Euarchontoglires</taxon>
        <taxon>Primates</taxon>
        <taxon>Haplorrhini</taxon>
        <taxon>Catarrhini</taxon>
        <taxon>Cercopithecidae</taxon>
        <taxon>Cercopithecinae</taxon>
        <taxon>Macaca</taxon>
    </lineage>
</organism>
<protein>
    <submittedName>
        <fullName evidence="1">Uncharacterized protein</fullName>
    </submittedName>
</protein>
<evidence type="ECO:0000313" key="1">
    <source>
        <dbReference type="Ensembl" id="ENSMMUP00000078658.1"/>
    </source>
</evidence>
<dbReference type="VEuPathDB" id="HostDB:ENSMMUG00000051365"/>
<keyword evidence="2" id="KW-1185">Reference proteome</keyword>
<dbReference type="PRINTS" id="PR02045">
    <property type="entry name" value="F138DOMAIN"/>
</dbReference>
<reference evidence="1" key="4">
    <citation type="submission" date="2025-09" db="UniProtKB">
        <authorList>
            <consortium name="Ensembl"/>
        </authorList>
    </citation>
    <scope>IDENTIFICATION</scope>
    <source>
        <strain evidence="1">17573</strain>
    </source>
</reference>
<dbReference type="InParanoid" id="A0A5F8ANL8"/>
<dbReference type="Ensembl" id="ENSMMUT00000084875.1">
    <property type="protein sequence ID" value="ENSMMUP00000078658.1"/>
    <property type="gene ID" value="ENSMMUG00000051365.1"/>
</dbReference>